<keyword evidence="3" id="KW-0732">Signal</keyword>
<feature type="chain" id="PRO_5043806165" evidence="3">
    <location>
        <begin position="18"/>
        <end position="300"/>
    </location>
</feature>
<keyword evidence="4" id="KW-0540">Nuclease</keyword>
<accession>A0AAU6VG63</accession>
<feature type="region of interest" description="Disordered" evidence="2">
    <location>
        <begin position="121"/>
        <end position="140"/>
    </location>
</feature>
<evidence type="ECO:0000256" key="2">
    <source>
        <dbReference type="SAM" id="MobiDB-lite"/>
    </source>
</evidence>
<name>A0AAU6VG63_UNCXX</name>
<keyword evidence="1" id="KW-0378">Hydrolase</keyword>
<evidence type="ECO:0000256" key="1">
    <source>
        <dbReference type="ARBA" id="ARBA00022801"/>
    </source>
</evidence>
<reference evidence="4" key="1">
    <citation type="submission" date="2022-03" db="EMBL/GenBank/DDBJ databases">
        <title>Sea Food Isolates.</title>
        <authorList>
            <person name="Li c."/>
        </authorList>
    </citation>
    <scope>NUCLEOTIDE SEQUENCE</scope>
    <source>
        <strain evidence="4">19MO03SA05</strain>
    </source>
</reference>
<evidence type="ECO:0000313" key="4">
    <source>
        <dbReference type="EMBL" id="XAG84319.1"/>
    </source>
</evidence>
<dbReference type="GO" id="GO:0016787">
    <property type="term" value="F:hydrolase activity"/>
    <property type="evidence" value="ECO:0007669"/>
    <property type="project" value="UniProtKB-KW"/>
</dbReference>
<protein>
    <submittedName>
        <fullName evidence="4">Endonuclease</fullName>
    </submittedName>
</protein>
<evidence type="ECO:0000256" key="3">
    <source>
        <dbReference type="SAM" id="SignalP"/>
    </source>
</evidence>
<keyword evidence="4" id="KW-0255">Endonuclease</keyword>
<sequence>MKKLLCIALMVSFNASAKYIEAHHPHVMQPFSSTCIINATPTPPENSDIFNPNGYYNAALEKTGDELKHALNTIVSAGHIRLQYTDNSNLQTPDVWRALMITDEDPYNSDNVILLYTGRSQSKEQRTGQGSLGQDNWNREHVWPRSKGGWSRSSYADTDIHHLRPADEGMNNERGNFEFYEGGVATSESPAVGNKKDTSKQTFEPRDEVKGDIARMMFYMATRYQGNDNDGLKLDLLPGYSTPTTKLGDLCTLLRWHQQDPVDEFERNRHEKIYDIQNNRNPFIDNPSWVDEIFYHSDCR</sequence>
<dbReference type="PANTHER" id="PTHR33607">
    <property type="entry name" value="ENDONUCLEASE-1"/>
    <property type="match status" value="1"/>
</dbReference>
<dbReference type="Pfam" id="PF04231">
    <property type="entry name" value="Endonuclease_1"/>
    <property type="match status" value="1"/>
</dbReference>
<dbReference type="GO" id="GO:0004519">
    <property type="term" value="F:endonuclease activity"/>
    <property type="evidence" value="ECO:0007669"/>
    <property type="project" value="UniProtKB-KW"/>
</dbReference>
<dbReference type="EMBL" id="CP095350">
    <property type="protein sequence ID" value="XAG84319.1"/>
    <property type="molecule type" value="Genomic_DNA"/>
</dbReference>
<organism evidence="4">
    <name type="scientific">bacterium 19MO03SA05</name>
    <dbReference type="NCBI Taxonomy" id="2920620"/>
    <lineage>
        <taxon>Bacteria</taxon>
    </lineage>
</organism>
<gene>
    <name evidence="4" type="ORF">MRM63_12530</name>
</gene>
<feature type="signal peptide" evidence="3">
    <location>
        <begin position="1"/>
        <end position="17"/>
    </location>
</feature>
<dbReference type="AlphaFoldDB" id="A0AAU6VG63"/>
<proteinExistence type="predicted"/>
<feature type="compositionally biased region" description="Polar residues" evidence="2">
    <location>
        <begin position="127"/>
        <end position="136"/>
    </location>
</feature>
<dbReference type="PANTHER" id="PTHR33607:SF2">
    <property type="entry name" value="ENDONUCLEASE-1"/>
    <property type="match status" value="1"/>
</dbReference>
<dbReference type="InterPro" id="IPR007346">
    <property type="entry name" value="Endonuclease-I"/>
</dbReference>